<comment type="subcellular location">
    <subcellularLocation>
        <location evidence="1">Endomembrane system</location>
    </subcellularLocation>
</comment>
<dbReference type="Proteomes" id="UP001497600">
    <property type="component" value="Chromosome H"/>
</dbReference>
<organism evidence="9 10">
    <name type="scientific">[Candida] anglica</name>
    <dbReference type="NCBI Taxonomy" id="148631"/>
    <lineage>
        <taxon>Eukaryota</taxon>
        <taxon>Fungi</taxon>
        <taxon>Dikarya</taxon>
        <taxon>Ascomycota</taxon>
        <taxon>Saccharomycotina</taxon>
        <taxon>Pichiomycetes</taxon>
        <taxon>Debaryomycetaceae</taxon>
        <taxon>Kurtzmaniella</taxon>
    </lineage>
</organism>
<feature type="chain" id="PRO_5046138089" evidence="7">
    <location>
        <begin position="24"/>
        <end position="650"/>
    </location>
</feature>
<feature type="region of interest" description="Disordered" evidence="5">
    <location>
        <begin position="171"/>
        <end position="246"/>
    </location>
</feature>
<dbReference type="InterPro" id="IPR045120">
    <property type="entry name" value="Suco/Slp1-like"/>
</dbReference>
<evidence type="ECO:0000259" key="8">
    <source>
        <dbReference type="PROSITE" id="PS51469"/>
    </source>
</evidence>
<sequence>MRLLGQCWSLFLEVLIVLQQVEAINTNDTNQADYDSISMMISNSIENTITQPNIGGLTASTLTQVQTCSTCSTKHGNIFHAMTTYHNDSVSTNTHKSTIDKIITNVTEIVSQVNEKDQINQNPSIKFDSIEYNSTDLNSLMVENNSNSSTESLFLSFDEWKKLKEDDAAQLNQKGQKNTSIEDNNINNVNKNQNNDKNTNNINSNRVDNNSKNTNTNETNNNAQEEDAPSQTKLNDESIKEDQLDEDQGKVYKDKFNYASIDCAATIIKTNSQAKGASAILVENKDSYLLNQCSVPNKFVIIELCQDILIDSVVAGNFEFFSSMFHNIRISVSDRFPTTQWTVLGEFEAENIRDLQSFKIENPLIWARYLKLEILSHYGDEFYCPLSVVRVHGKTMMEEFKMTEEKEATEIEQEKNNVMDSTLENISTINPPNTSEECAVVLPHLALLEFLKDVNSTTYDYCEAVNIPEPESSHTMEAKTTQESIYKNIMKRLSLLESNASLSLLYIEEQSKLLSTAFTKLERRQSQYFESLVDSFNKTMLNQLAYFKDAYTNIQVETTSLLETQESNHKQLLEESSNQIIVIGNELRFQKRLALFNSVIILILLVYVILTRDVYVGSVEPNDNRNLGKLAKYNAEIAKRMKKATNKKQH</sequence>
<dbReference type="InterPro" id="IPR012919">
    <property type="entry name" value="SUN_dom"/>
</dbReference>
<evidence type="ECO:0000256" key="3">
    <source>
        <dbReference type="ARBA" id="ARBA00022989"/>
    </source>
</evidence>
<dbReference type="PANTHER" id="PTHR12953:SF0">
    <property type="entry name" value="SUN DOMAIN-CONTAINING OSSIFICATION FACTOR"/>
    <property type="match status" value="1"/>
</dbReference>
<feature type="compositionally biased region" description="Low complexity" evidence="5">
    <location>
        <begin position="177"/>
        <end position="222"/>
    </location>
</feature>
<feature type="compositionally biased region" description="Basic and acidic residues" evidence="5">
    <location>
        <begin position="234"/>
        <end position="246"/>
    </location>
</feature>
<dbReference type="EMBL" id="OZ004260">
    <property type="protein sequence ID" value="CAK7921143.1"/>
    <property type="molecule type" value="Genomic_DNA"/>
</dbReference>
<name>A0ABP0EKA0_9ASCO</name>
<evidence type="ECO:0000256" key="7">
    <source>
        <dbReference type="SAM" id="SignalP"/>
    </source>
</evidence>
<feature type="transmembrane region" description="Helical" evidence="6">
    <location>
        <begin position="593"/>
        <end position="610"/>
    </location>
</feature>
<proteinExistence type="predicted"/>
<dbReference type="PROSITE" id="PS51469">
    <property type="entry name" value="SUN"/>
    <property type="match status" value="1"/>
</dbReference>
<accession>A0ABP0EKA0</accession>
<evidence type="ECO:0000256" key="6">
    <source>
        <dbReference type="SAM" id="Phobius"/>
    </source>
</evidence>
<keyword evidence="10" id="KW-1185">Reference proteome</keyword>
<dbReference type="PANTHER" id="PTHR12953">
    <property type="entry name" value="MEMBRANE PROTEIN CH1 RELATED"/>
    <property type="match status" value="1"/>
</dbReference>
<evidence type="ECO:0000256" key="2">
    <source>
        <dbReference type="ARBA" id="ARBA00022692"/>
    </source>
</evidence>
<evidence type="ECO:0000256" key="5">
    <source>
        <dbReference type="SAM" id="MobiDB-lite"/>
    </source>
</evidence>
<evidence type="ECO:0000313" key="9">
    <source>
        <dbReference type="EMBL" id="CAK7921143.1"/>
    </source>
</evidence>
<feature type="domain" description="SUN" evidence="8">
    <location>
        <begin position="220"/>
        <end position="396"/>
    </location>
</feature>
<keyword evidence="2 6" id="KW-0812">Transmembrane</keyword>
<keyword evidence="7" id="KW-0732">Signal</keyword>
<protein>
    <submittedName>
        <fullName evidence="9">Uncharacterized protein Slp1p</fullName>
    </submittedName>
</protein>
<evidence type="ECO:0000256" key="1">
    <source>
        <dbReference type="ARBA" id="ARBA00004308"/>
    </source>
</evidence>
<feature type="signal peptide" evidence="7">
    <location>
        <begin position="1"/>
        <end position="23"/>
    </location>
</feature>
<dbReference type="Pfam" id="PF07738">
    <property type="entry name" value="Sad1_UNC"/>
    <property type="match status" value="1"/>
</dbReference>
<evidence type="ECO:0000313" key="10">
    <source>
        <dbReference type="Proteomes" id="UP001497600"/>
    </source>
</evidence>
<evidence type="ECO:0000256" key="4">
    <source>
        <dbReference type="ARBA" id="ARBA00023136"/>
    </source>
</evidence>
<keyword evidence="3 6" id="KW-1133">Transmembrane helix</keyword>
<reference evidence="9 10" key="1">
    <citation type="submission" date="2024-01" db="EMBL/GenBank/DDBJ databases">
        <authorList>
            <consortium name="Genoscope - CEA"/>
            <person name="William W."/>
        </authorList>
    </citation>
    <scope>NUCLEOTIDE SEQUENCE [LARGE SCALE GENOMIC DNA]</scope>
    <source>
        <strain evidence="9 10">29B2s-10</strain>
    </source>
</reference>
<gene>
    <name evidence="9" type="primary">SLP1</name>
    <name evidence="9" type="ORF">CAAN4_H10660</name>
</gene>
<keyword evidence="4 6" id="KW-0472">Membrane</keyword>